<feature type="region of interest" description="Disordered" evidence="2">
    <location>
        <begin position="30"/>
        <end position="170"/>
    </location>
</feature>
<dbReference type="InterPro" id="IPR006619">
    <property type="entry name" value="PGRP_domain_met/bac"/>
</dbReference>
<feature type="signal peptide" evidence="3">
    <location>
        <begin position="1"/>
        <end position="31"/>
    </location>
</feature>
<sequence>MSGRTTLRHGWAASLAALAALTMMAAPLASADPTAGPADQDPSPSSAPNGPAGTAEDVSGRAGEAPAGGSEPLENIETAQAVVTATNSAGQVTSTTVENPSDEITVSGRAGEAPGGSAESSAAAVPSASAPADQAPSSAPSSDATAGRAPAPSSETPSAPATGAPTAADGTTVLEDIRTDEAGSFSMVGVTWTALSGEDLGVHVRTLTASGWSEWYDVTPDEEESEQRATGVIYVEDSTAVEVQATSRPGGTAEGMRAVLIDSPARGSDPTTATTAAAVNGPATAARPLAANGSVPQPTMITRSRWGAIAQDGCEANSDTIRAVAVHHTAGSNDYSAGQSASIVRGIQYYHEVTLGWCDIGYNFLVDKYGQVFEGKGGGATFPVHGAHATTWNWETVGISLMMNSNTAQPSGPMLTSLEDVIAWKIANNYLNPLGTVTLGGRTINVIFRHGDVMSTECPGTNVTNRMAEIRNAVAARVNGKTYSTIYDTWRAAGGESGTYGVVHEMEHPVRGGRQTNFAHGSILASPDGAVHTVRGGIGNEYVSLGYEHGYLGLPTSDEVCGLRNGGCYQDFQNGQVHWSPGSGAHATRGAIRDEWRATGWENGPLGYPTTDEVCGLRNGGCYQNFENGSINWTSTTGAHALHGAIRDEWGRTGWENGPLGYPTTDEICGLRNGGCYQNFENGSINWTSTTGAHALHGAIRDEWGRTGWENGPLGYPTTDEICGLRNGGCYQNFQNGQIHWSPGSGAHATRGAIRDEWRATGWENGPLGYPTTNEICGLRNGGCYQTYQDGSIHWTSAAGAHATHGAIGERWASQNWEQGPLGYPTSDEIATGTGSYQMFEGGAIIWTANGSRTETITMNSSGLTPTQQDYLRQALPAAVAESQQYGVPVSVALGQSILESGWGGSTLSSRYNNYFGIKCSTSSPYQSGCINMGSGEYLHSSYQIISSSFRIYGSRTDSFLDHGYFLTHNSRYGGAFAHTDDPDRFIREVARAGYATDPNYAQKVINLMNAYNLYQYDI</sequence>
<dbReference type="Gene3D" id="1.10.530.10">
    <property type="match status" value="1"/>
</dbReference>
<feature type="compositionally biased region" description="Low complexity" evidence="2">
    <location>
        <begin position="30"/>
        <end position="53"/>
    </location>
</feature>
<keyword evidence="8" id="KW-1185">Reference proteome</keyword>
<feature type="domain" description="Peptidoglycan recognition protein family" evidence="6">
    <location>
        <begin position="298"/>
        <end position="444"/>
    </location>
</feature>
<dbReference type="SMART" id="SM00701">
    <property type="entry name" value="PGRP"/>
    <property type="match status" value="1"/>
</dbReference>
<evidence type="ECO:0000256" key="3">
    <source>
        <dbReference type="SAM" id="SignalP"/>
    </source>
</evidence>
<dbReference type="PANTHER" id="PTHR33308:SF9">
    <property type="entry name" value="PEPTIDOGLYCAN HYDROLASE FLGJ"/>
    <property type="match status" value="1"/>
</dbReference>
<dbReference type="InterPro" id="IPR013207">
    <property type="entry name" value="LGFP"/>
</dbReference>
<dbReference type="RefSeq" id="WP_021797302.1">
    <property type="nucleotide sequence ID" value="NZ_ACVN02000148.1"/>
</dbReference>
<keyword evidence="1" id="KW-0378">Hydrolase</keyword>
<dbReference type="Gene3D" id="3.40.80.10">
    <property type="entry name" value="Peptidoglycan recognition protein-like"/>
    <property type="match status" value="1"/>
</dbReference>
<gene>
    <name evidence="7" type="ORF">HMPREF0682_1783</name>
</gene>
<name>U2S4M1_9ACTN</name>
<feature type="domain" description="Mannosyl-glycoprotein endo-beta-N-acetylglucosamidase-like" evidence="4">
    <location>
        <begin position="864"/>
        <end position="1018"/>
    </location>
</feature>
<dbReference type="GeneID" id="95359837"/>
<dbReference type="OrthoDB" id="9773852at2"/>
<dbReference type="Pfam" id="PF01832">
    <property type="entry name" value="Glucosaminidase"/>
    <property type="match status" value="1"/>
</dbReference>
<feature type="domain" description="N-acetylmuramoyl-L-alanine amidase" evidence="5">
    <location>
        <begin position="310"/>
        <end position="460"/>
    </location>
</feature>
<proteinExistence type="predicted"/>
<protein>
    <submittedName>
        <fullName evidence="7">N-acetylmuramoyl-L-alanine amidase</fullName>
    </submittedName>
</protein>
<dbReference type="InterPro" id="IPR002901">
    <property type="entry name" value="MGlyc_endo_b_GlcNAc-like_dom"/>
</dbReference>
<dbReference type="GO" id="GO:0004040">
    <property type="term" value="F:amidase activity"/>
    <property type="evidence" value="ECO:0007669"/>
    <property type="project" value="InterPro"/>
</dbReference>
<keyword evidence="3" id="KW-0732">Signal</keyword>
<dbReference type="SMART" id="SM00047">
    <property type="entry name" value="LYZ2"/>
    <property type="match status" value="1"/>
</dbReference>
<evidence type="ECO:0000313" key="7">
    <source>
        <dbReference type="EMBL" id="ERK57732.1"/>
    </source>
</evidence>
<accession>U2S4M1</accession>
<dbReference type="CDD" id="cd06583">
    <property type="entry name" value="PGRP"/>
    <property type="match status" value="1"/>
</dbReference>
<dbReference type="EMBL" id="ACVN02000148">
    <property type="protein sequence ID" value="ERK57732.1"/>
    <property type="molecule type" value="Genomic_DNA"/>
</dbReference>
<evidence type="ECO:0000259" key="6">
    <source>
        <dbReference type="SMART" id="SM00701"/>
    </source>
</evidence>
<dbReference type="InterPro" id="IPR036505">
    <property type="entry name" value="Amidase/PGRP_sf"/>
</dbReference>
<comment type="caution">
    <text evidence="7">The sequence shown here is derived from an EMBL/GenBank/DDBJ whole genome shotgun (WGS) entry which is preliminary data.</text>
</comment>
<evidence type="ECO:0000256" key="1">
    <source>
        <dbReference type="ARBA" id="ARBA00022801"/>
    </source>
</evidence>
<dbReference type="GO" id="GO:0009253">
    <property type="term" value="P:peptidoglycan catabolic process"/>
    <property type="evidence" value="ECO:0007669"/>
    <property type="project" value="InterPro"/>
</dbReference>
<reference evidence="7" key="1">
    <citation type="submission" date="2013-08" db="EMBL/GenBank/DDBJ databases">
        <authorList>
            <person name="Durkin A.S."/>
            <person name="Haft D.R."/>
            <person name="McCorrison J."/>
            <person name="Torralba M."/>
            <person name="Gillis M."/>
            <person name="Haft D.H."/>
            <person name="Methe B."/>
            <person name="Sutton G."/>
            <person name="Nelson K.E."/>
        </authorList>
    </citation>
    <scope>NUCLEOTIDE SEQUENCE [LARGE SCALE GENOMIC DNA]</scope>
    <source>
        <strain evidence="7">F0233</strain>
    </source>
</reference>
<evidence type="ECO:0000256" key="2">
    <source>
        <dbReference type="SAM" id="MobiDB-lite"/>
    </source>
</evidence>
<dbReference type="PANTHER" id="PTHR33308">
    <property type="entry name" value="PEPTIDOGLYCAN HYDROLASE FLGJ"/>
    <property type="match status" value="1"/>
</dbReference>
<evidence type="ECO:0000259" key="5">
    <source>
        <dbReference type="SMART" id="SM00644"/>
    </source>
</evidence>
<dbReference type="SUPFAM" id="SSF55846">
    <property type="entry name" value="N-acetylmuramoyl-L-alanine amidase-like"/>
    <property type="match status" value="1"/>
</dbReference>
<feature type="compositionally biased region" description="Low complexity" evidence="2">
    <location>
        <begin position="107"/>
        <end position="170"/>
    </location>
</feature>
<dbReference type="SMART" id="SM00644">
    <property type="entry name" value="Ami_2"/>
    <property type="match status" value="1"/>
</dbReference>
<dbReference type="InterPro" id="IPR002502">
    <property type="entry name" value="Amidase_domain"/>
</dbReference>
<feature type="chain" id="PRO_5004634083" evidence="3">
    <location>
        <begin position="32"/>
        <end position="1019"/>
    </location>
</feature>
<organism evidence="7 8">
    <name type="scientific">Propionibacterium acidifaciens F0233</name>
    <dbReference type="NCBI Taxonomy" id="553198"/>
    <lineage>
        <taxon>Bacteria</taxon>
        <taxon>Bacillati</taxon>
        <taxon>Actinomycetota</taxon>
        <taxon>Actinomycetes</taxon>
        <taxon>Propionibacteriales</taxon>
        <taxon>Propionibacteriaceae</taxon>
        <taxon>Propionibacterium</taxon>
    </lineage>
</organism>
<dbReference type="Proteomes" id="UP000017052">
    <property type="component" value="Unassembled WGS sequence"/>
</dbReference>
<dbReference type="Pfam" id="PF01510">
    <property type="entry name" value="Amidase_2"/>
    <property type="match status" value="1"/>
</dbReference>
<dbReference type="GO" id="GO:0008745">
    <property type="term" value="F:N-acetylmuramoyl-L-alanine amidase activity"/>
    <property type="evidence" value="ECO:0007669"/>
    <property type="project" value="InterPro"/>
</dbReference>
<evidence type="ECO:0000313" key="8">
    <source>
        <dbReference type="Proteomes" id="UP000017052"/>
    </source>
</evidence>
<dbReference type="Pfam" id="PF08310">
    <property type="entry name" value="LGFP"/>
    <property type="match status" value="7"/>
</dbReference>
<dbReference type="InterPro" id="IPR051056">
    <property type="entry name" value="Glycosyl_Hydrolase_73"/>
</dbReference>
<dbReference type="AlphaFoldDB" id="U2S4M1"/>
<feature type="compositionally biased region" description="Polar residues" evidence="2">
    <location>
        <begin position="77"/>
        <end position="104"/>
    </location>
</feature>
<evidence type="ECO:0000259" key="4">
    <source>
        <dbReference type="SMART" id="SM00047"/>
    </source>
</evidence>
<dbReference type="GO" id="GO:0008270">
    <property type="term" value="F:zinc ion binding"/>
    <property type="evidence" value="ECO:0007669"/>
    <property type="project" value="InterPro"/>
</dbReference>